<feature type="compositionally biased region" description="Basic and acidic residues" evidence="2">
    <location>
        <begin position="185"/>
        <end position="194"/>
    </location>
</feature>
<organism evidence="4 5">
    <name type="scientific">Euplotes crassus</name>
    <dbReference type="NCBI Taxonomy" id="5936"/>
    <lineage>
        <taxon>Eukaryota</taxon>
        <taxon>Sar</taxon>
        <taxon>Alveolata</taxon>
        <taxon>Ciliophora</taxon>
        <taxon>Intramacronucleata</taxon>
        <taxon>Spirotrichea</taxon>
        <taxon>Hypotrichia</taxon>
        <taxon>Euplotida</taxon>
        <taxon>Euplotidae</taxon>
        <taxon>Moneuplotes</taxon>
    </lineage>
</organism>
<feature type="coiled-coil region" evidence="1">
    <location>
        <begin position="36"/>
        <end position="70"/>
    </location>
</feature>
<keyword evidence="3" id="KW-0812">Transmembrane</keyword>
<dbReference type="InterPro" id="IPR036534">
    <property type="entry name" value="GAR_dom_sf"/>
</dbReference>
<protein>
    <submittedName>
        <fullName evidence="4">Uncharacterized protein</fullName>
    </submittedName>
</protein>
<evidence type="ECO:0000256" key="1">
    <source>
        <dbReference type="SAM" id="Coils"/>
    </source>
</evidence>
<evidence type="ECO:0000256" key="3">
    <source>
        <dbReference type="SAM" id="Phobius"/>
    </source>
</evidence>
<accession>A0AAD1XT98</accession>
<proteinExistence type="predicted"/>
<keyword evidence="1" id="KW-0175">Coiled coil</keyword>
<name>A0AAD1XT98_EUPCR</name>
<dbReference type="SUPFAM" id="SSF143575">
    <property type="entry name" value="GAS2 domain-like"/>
    <property type="match status" value="1"/>
</dbReference>
<comment type="caution">
    <text evidence="4">The sequence shown here is derived from an EMBL/GenBank/DDBJ whole genome shotgun (WGS) entry which is preliminary data.</text>
</comment>
<keyword evidence="3" id="KW-1133">Transmembrane helix</keyword>
<evidence type="ECO:0000313" key="5">
    <source>
        <dbReference type="Proteomes" id="UP001295684"/>
    </source>
</evidence>
<dbReference type="EMBL" id="CAMPGE010020424">
    <property type="protein sequence ID" value="CAI2378671.1"/>
    <property type="molecule type" value="Genomic_DNA"/>
</dbReference>
<dbReference type="AlphaFoldDB" id="A0AAD1XT98"/>
<evidence type="ECO:0000313" key="4">
    <source>
        <dbReference type="EMBL" id="CAI2378671.1"/>
    </source>
</evidence>
<keyword evidence="5" id="KW-1185">Reference proteome</keyword>
<dbReference type="Proteomes" id="UP001295684">
    <property type="component" value="Unassembled WGS sequence"/>
</dbReference>
<feature type="region of interest" description="Disordered" evidence="2">
    <location>
        <begin position="175"/>
        <end position="213"/>
    </location>
</feature>
<sequence>MEESILKDCPKDDDGGLFMLLSIAMVVVILYLFLARRNLLTQNQNLRDQVKTLEKENKALQQELDATNVVEIEPEFDEAVEEVKDECPVFDENQKDVSKYVISCFEHYGVDLGEFEYKQNPQNKFFYNLKIDGKMVNAKVTNGNFYVKGGGGWYTLKDYIHEFFVKKKASKRNSIRKRVLTSETGGKDGEKNSPQKEIISLNSSIRSSTKKNE</sequence>
<feature type="transmembrane region" description="Helical" evidence="3">
    <location>
        <begin position="16"/>
        <end position="34"/>
    </location>
</feature>
<reference evidence="4" key="1">
    <citation type="submission" date="2023-07" db="EMBL/GenBank/DDBJ databases">
        <authorList>
            <consortium name="AG Swart"/>
            <person name="Singh M."/>
            <person name="Singh A."/>
            <person name="Seah K."/>
            <person name="Emmerich C."/>
        </authorList>
    </citation>
    <scope>NUCLEOTIDE SEQUENCE</scope>
    <source>
        <strain evidence="4">DP1</strain>
    </source>
</reference>
<dbReference type="GO" id="GO:0008017">
    <property type="term" value="F:microtubule binding"/>
    <property type="evidence" value="ECO:0007669"/>
    <property type="project" value="InterPro"/>
</dbReference>
<gene>
    <name evidence="4" type="ORF">ECRASSUSDP1_LOCUS20070</name>
</gene>
<keyword evidence="3" id="KW-0472">Membrane</keyword>
<evidence type="ECO:0000256" key="2">
    <source>
        <dbReference type="SAM" id="MobiDB-lite"/>
    </source>
</evidence>